<evidence type="ECO:0000313" key="4">
    <source>
        <dbReference type="Proteomes" id="UP000030693"/>
    </source>
</evidence>
<keyword evidence="2" id="KW-0732">Signal</keyword>
<protein>
    <submittedName>
        <fullName evidence="3">Uncharacterized protein</fullName>
    </submittedName>
</protein>
<dbReference type="AlphaFoldDB" id="A0A058YYX1"/>
<keyword evidence="4" id="KW-1185">Reference proteome</keyword>
<dbReference type="EMBL" id="KK198077">
    <property type="protein sequence ID" value="KCV67205.1"/>
    <property type="molecule type" value="Genomic_DNA"/>
</dbReference>
<feature type="signal peptide" evidence="2">
    <location>
        <begin position="1"/>
        <end position="33"/>
    </location>
</feature>
<name>A0A058YYX1_FONAL</name>
<dbReference type="GeneID" id="20531100"/>
<dbReference type="PROSITE" id="PS51257">
    <property type="entry name" value="PROKAR_LIPOPROTEIN"/>
    <property type="match status" value="1"/>
</dbReference>
<evidence type="ECO:0000256" key="2">
    <source>
        <dbReference type="SAM" id="SignalP"/>
    </source>
</evidence>
<dbReference type="RefSeq" id="XP_009498390.1">
    <property type="nucleotide sequence ID" value="XM_009500115.1"/>
</dbReference>
<evidence type="ECO:0000256" key="1">
    <source>
        <dbReference type="SAM" id="MobiDB-lite"/>
    </source>
</evidence>
<feature type="compositionally biased region" description="Pro residues" evidence="1">
    <location>
        <begin position="35"/>
        <end position="51"/>
    </location>
</feature>
<gene>
    <name evidence="3" type="ORF">H696_06375</name>
</gene>
<proteinExistence type="predicted"/>
<feature type="region of interest" description="Disordered" evidence="1">
    <location>
        <begin position="32"/>
        <end position="63"/>
    </location>
</feature>
<organism evidence="3">
    <name type="scientific">Fonticula alba</name>
    <name type="common">Slime mold</name>
    <dbReference type="NCBI Taxonomy" id="691883"/>
    <lineage>
        <taxon>Eukaryota</taxon>
        <taxon>Rotosphaerida</taxon>
        <taxon>Fonticulaceae</taxon>
        <taxon>Fonticula</taxon>
    </lineage>
</organism>
<evidence type="ECO:0000313" key="3">
    <source>
        <dbReference type="EMBL" id="KCV67205.1"/>
    </source>
</evidence>
<accession>A0A058YYX1</accession>
<reference evidence="3" key="1">
    <citation type="submission" date="2013-04" db="EMBL/GenBank/DDBJ databases">
        <title>The Genome Sequence of Fonticula alba ATCC 38817.</title>
        <authorList>
            <consortium name="The Broad Institute Genomics Platform"/>
            <person name="Russ C."/>
            <person name="Cuomo C."/>
            <person name="Burger G."/>
            <person name="Gray M.W."/>
            <person name="Holland P.W.H."/>
            <person name="King N."/>
            <person name="Lang F.B.F."/>
            <person name="Roger A.J."/>
            <person name="Ruiz-Trillo I."/>
            <person name="Brown M."/>
            <person name="Walker B."/>
            <person name="Young S."/>
            <person name="Zeng Q."/>
            <person name="Gargeya S."/>
            <person name="Fitzgerald M."/>
            <person name="Haas B."/>
            <person name="Abouelleil A."/>
            <person name="Allen A.W."/>
            <person name="Alvarado L."/>
            <person name="Arachchi H.M."/>
            <person name="Berlin A.M."/>
            <person name="Chapman S.B."/>
            <person name="Gainer-Dewar J."/>
            <person name="Goldberg J."/>
            <person name="Griggs A."/>
            <person name="Gujja S."/>
            <person name="Hansen M."/>
            <person name="Howarth C."/>
            <person name="Imamovic A."/>
            <person name="Ireland A."/>
            <person name="Larimer J."/>
            <person name="McCowan C."/>
            <person name="Murphy C."/>
            <person name="Pearson M."/>
            <person name="Poon T.W."/>
            <person name="Priest M."/>
            <person name="Roberts A."/>
            <person name="Saif S."/>
            <person name="Shea T."/>
            <person name="Sisk P."/>
            <person name="Sykes S."/>
            <person name="Wortman J."/>
            <person name="Nusbaum C."/>
            <person name="Birren B."/>
        </authorList>
    </citation>
    <scope>NUCLEOTIDE SEQUENCE [LARGE SCALE GENOMIC DNA]</scope>
    <source>
        <strain evidence="3">ATCC 38817</strain>
    </source>
</reference>
<dbReference type="Proteomes" id="UP000030693">
    <property type="component" value="Unassembled WGS sequence"/>
</dbReference>
<feature type="chain" id="PRO_5001565873" evidence="2">
    <location>
        <begin position="34"/>
        <end position="63"/>
    </location>
</feature>
<sequence length="63" mass="6259">MGPGRATPAGQAGLLPGLLLLLALLLGSAACQSAQPPPVPPPYLQIPPPGSLSPGHSLRCDAR</sequence>
<feature type="non-terminal residue" evidence="3">
    <location>
        <position position="63"/>
    </location>
</feature>